<keyword evidence="1" id="KW-0472">Membrane</keyword>
<proteinExistence type="predicted"/>
<dbReference type="EMBL" id="UINC01004435">
    <property type="protein sequence ID" value="SVA14310.1"/>
    <property type="molecule type" value="Genomic_DNA"/>
</dbReference>
<protein>
    <recommendedName>
        <fullName evidence="3">AtpZ/AtpI family protein</fullName>
    </recommendedName>
</protein>
<evidence type="ECO:0008006" key="3">
    <source>
        <dbReference type="Google" id="ProtNLM"/>
    </source>
</evidence>
<keyword evidence="1" id="KW-0812">Transmembrane</keyword>
<accession>A0A381TDY9</accession>
<name>A0A381TDY9_9ZZZZ</name>
<dbReference type="AlphaFoldDB" id="A0A381TDY9"/>
<organism evidence="2">
    <name type="scientific">marine metagenome</name>
    <dbReference type="NCBI Taxonomy" id="408172"/>
    <lineage>
        <taxon>unclassified sequences</taxon>
        <taxon>metagenomes</taxon>
        <taxon>ecological metagenomes</taxon>
    </lineage>
</organism>
<gene>
    <name evidence="2" type="ORF">METZ01_LOCUS67164</name>
</gene>
<reference evidence="2" key="1">
    <citation type="submission" date="2018-05" db="EMBL/GenBank/DDBJ databases">
        <authorList>
            <person name="Lanie J.A."/>
            <person name="Ng W.-L."/>
            <person name="Kazmierczak K.M."/>
            <person name="Andrzejewski T.M."/>
            <person name="Davidsen T.M."/>
            <person name="Wayne K.J."/>
            <person name="Tettelin H."/>
            <person name="Glass J.I."/>
            <person name="Rusch D."/>
            <person name="Podicherti R."/>
            <person name="Tsui H.-C.T."/>
            <person name="Winkler M.E."/>
        </authorList>
    </citation>
    <scope>NUCLEOTIDE SEQUENCE</scope>
</reference>
<dbReference type="Pfam" id="PF09527">
    <property type="entry name" value="ATPase_gene1"/>
    <property type="match status" value="1"/>
</dbReference>
<feature type="transmembrane region" description="Helical" evidence="1">
    <location>
        <begin position="43"/>
        <end position="61"/>
    </location>
</feature>
<dbReference type="InterPro" id="IPR032820">
    <property type="entry name" value="ATPase_put"/>
</dbReference>
<feature type="transmembrane region" description="Helical" evidence="1">
    <location>
        <begin position="12"/>
        <end position="37"/>
    </location>
</feature>
<sequence>MAQAETREMRQGFSDAFAAAFELVVTPAIFGFLGWLLDGRLGTTPIFTVAFVVIALAYSSWRLAHDYGESLERARAERRAAWQAEGSPL</sequence>
<keyword evidence="1" id="KW-1133">Transmembrane helix</keyword>
<evidence type="ECO:0000256" key="1">
    <source>
        <dbReference type="SAM" id="Phobius"/>
    </source>
</evidence>
<evidence type="ECO:0000313" key="2">
    <source>
        <dbReference type="EMBL" id="SVA14310.1"/>
    </source>
</evidence>